<dbReference type="OrthoDB" id="9811016at2"/>
<evidence type="ECO:0000256" key="1">
    <source>
        <dbReference type="ARBA" id="ARBA00022829"/>
    </source>
</evidence>
<reference evidence="4 5" key="1">
    <citation type="submission" date="2019-05" db="EMBL/GenBank/DDBJ databases">
        <title>The metagenome of a microbial culture collection derived from dairy environment covers the genomic content of the human microbiome.</title>
        <authorList>
            <person name="Roder T."/>
            <person name="Wuthrich D."/>
            <person name="Sattari Z."/>
            <person name="Von Ah U."/>
            <person name="Bar C."/>
            <person name="Ronchi F."/>
            <person name="Macpherson A.J."/>
            <person name="Ganal-Vonarburg S.C."/>
            <person name="Bruggmann R."/>
            <person name="Vergeres G."/>
        </authorList>
    </citation>
    <scope>NUCLEOTIDE SEQUENCE [LARGE SCALE GENOMIC DNA]</scope>
    <source>
        <strain evidence="4 5">FAM 24227</strain>
    </source>
</reference>
<dbReference type="Pfam" id="PF02616">
    <property type="entry name" value="SMC_ScpA"/>
    <property type="match status" value="1"/>
</dbReference>
<organism evidence="4 5">
    <name type="scientific">Ruoffia tabacinasalis</name>
    <dbReference type="NCBI Taxonomy" id="87458"/>
    <lineage>
        <taxon>Bacteria</taxon>
        <taxon>Bacillati</taxon>
        <taxon>Bacillota</taxon>
        <taxon>Bacilli</taxon>
        <taxon>Lactobacillales</taxon>
        <taxon>Aerococcaceae</taxon>
        <taxon>Ruoffia</taxon>
    </lineage>
</organism>
<comment type="subunit">
    <text evidence="3">Component of a cohesin-like complex composed of ScpA, ScpB and the Smc homodimer, in which ScpA and ScpB bind to the head domain of Smc. The presence of the three proteins is required for the association of the complex with DNA.</text>
</comment>
<comment type="caution">
    <text evidence="4">The sequence shown here is derived from an EMBL/GenBank/DDBJ whole genome shotgun (WGS) entry which is preliminary data.</text>
</comment>
<sequence length="248" mass="28762">MQNTELRIELESFQGPFDLLLHLIKQMEVDINDIPMTAITNQYIKYIEAMNELELDIIGEYLVMAATLLEIKSNILLPIEPSPDYEEDYDEGDPRDILVQQLLLYQQFQTVATQLQIKQDERARLFSRPMADLSSYQEFVPLDEDALSLTDLAEAMASVVEKAASREPLERQIQHESLTVSDQMDKIMAAFQFDTDNDSVTLDQFFQYGTRNEIITTFLAMLELVRKQHLIFLQKSKDDPIQMKKLEE</sequence>
<evidence type="ECO:0000313" key="4">
    <source>
        <dbReference type="EMBL" id="TLQ49179.1"/>
    </source>
</evidence>
<dbReference type="PANTHER" id="PTHR33969:SF2">
    <property type="entry name" value="SEGREGATION AND CONDENSATION PROTEIN A"/>
    <property type="match status" value="1"/>
</dbReference>
<dbReference type="HAMAP" id="MF_01805">
    <property type="entry name" value="ScpA"/>
    <property type="match status" value="1"/>
</dbReference>
<proteinExistence type="inferred from homology"/>
<protein>
    <recommendedName>
        <fullName evidence="2 3">Segregation and condensation protein A</fullName>
    </recommendedName>
</protein>
<dbReference type="GO" id="GO:0006260">
    <property type="term" value="P:DNA replication"/>
    <property type="evidence" value="ECO:0007669"/>
    <property type="project" value="UniProtKB-UniRule"/>
</dbReference>
<gene>
    <name evidence="3" type="primary">scpA</name>
    <name evidence="4" type="ORF">FEZ33_01965</name>
</gene>
<dbReference type="GO" id="GO:0051301">
    <property type="term" value="P:cell division"/>
    <property type="evidence" value="ECO:0007669"/>
    <property type="project" value="UniProtKB-KW"/>
</dbReference>
<keyword evidence="3" id="KW-0963">Cytoplasm</keyword>
<dbReference type="Proteomes" id="UP000306420">
    <property type="component" value="Unassembled WGS sequence"/>
</dbReference>
<evidence type="ECO:0000313" key="5">
    <source>
        <dbReference type="Proteomes" id="UP000306420"/>
    </source>
</evidence>
<dbReference type="RefSeq" id="WP_138403710.1">
    <property type="nucleotide sequence ID" value="NZ_JBQKLU010000002.1"/>
</dbReference>
<comment type="subcellular location">
    <subcellularLocation>
        <location evidence="3">Cytoplasm</location>
    </subcellularLocation>
    <text evidence="3">Associated with two foci at the outer edges of the nucleoid region in young cells, and at four foci within both cell halves in older cells.</text>
</comment>
<dbReference type="InterPro" id="IPR003768">
    <property type="entry name" value="ScpA"/>
</dbReference>
<dbReference type="PANTHER" id="PTHR33969">
    <property type="entry name" value="SEGREGATION AND CONDENSATION PROTEIN A"/>
    <property type="match status" value="1"/>
</dbReference>
<dbReference type="AlphaFoldDB" id="A0A5R9ENT2"/>
<evidence type="ECO:0000256" key="2">
    <source>
        <dbReference type="ARBA" id="ARBA00044777"/>
    </source>
</evidence>
<name>A0A5R9ENT2_9LACT</name>
<dbReference type="EMBL" id="VBSP01000003">
    <property type="protein sequence ID" value="TLQ49179.1"/>
    <property type="molecule type" value="Genomic_DNA"/>
</dbReference>
<comment type="similarity">
    <text evidence="3">Belongs to the ScpA family.</text>
</comment>
<keyword evidence="1 3" id="KW-0159">Chromosome partition</keyword>
<dbReference type="GO" id="GO:0007059">
    <property type="term" value="P:chromosome segregation"/>
    <property type="evidence" value="ECO:0007669"/>
    <property type="project" value="UniProtKB-UniRule"/>
</dbReference>
<dbReference type="Gene3D" id="6.10.250.2410">
    <property type="match status" value="1"/>
</dbReference>
<evidence type="ECO:0000256" key="3">
    <source>
        <dbReference type="HAMAP-Rule" id="MF_01805"/>
    </source>
</evidence>
<keyword evidence="3" id="KW-0132">Cell division</keyword>
<keyword evidence="3" id="KW-0131">Cell cycle</keyword>
<accession>A0A5R9ENT2</accession>
<comment type="function">
    <text evidence="3">Participates in chromosomal partition during cell division. May act via the formation of a condensin-like complex containing Smc and ScpB that pull DNA away from mid-cell into both cell halves.</text>
</comment>
<dbReference type="GO" id="GO:0005737">
    <property type="term" value="C:cytoplasm"/>
    <property type="evidence" value="ECO:0007669"/>
    <property type="project" value="UniProtKB-SubCell"/>
</dbReference>